<dbReference type="AlphaFoldDB" id="A0A9P6LT23"/>
<organism evidence="1 2">
    <name type="scientific">Mortierella alpina</name>
    <name type="common">Oleaginous fungus</name>
    <name type="synonym">Mortierella renispora</name>
    <dbReference type="NCBI Taxonomy" id="64518"/>
    <lineage>
        <taxon>Eukaryota</taxon>
        <taxon>Fungi</taxon>
        <taxon>Fungi incertae sedis</taxon>
        <taxon>Mucoromycota</taxon>
        <taxon>Mortierellomycotina</taxon>
        <taxon>Mortierellomycetes</taxon>
        <taxon>Mortierellales</taxon>
        <taxon>Mortierellaceae</taxon>
        <taxon>Mortierella</taxon>
    </lineage>
</organism>
<accession>A0A9P6LT23</accession>
<comment type="caution">
    <text evidence="1">The sequence shown here is derived from an EMBL/GenBank/DDBJ whole genome shotgun (WGS) entry which is preliminary data.</text>
</comment>
<keyword evidence="2" id="KW-1185">Reference proteome</keyword>
<dbReference type="Proteomes" id="UP000738359">
    <property type="component" value="Unassembled WGS sequence"/>
</dbReference>
<reference evidence="1" key="1">
    <citation type="journal article" date="2020" name="Fungal Divers.">
        <title>Resolving the Mortierellaceae phylogeny through synthesis of multi-gene phylogenetics and phylogenomics.</title>
        <authorList>
            <person name="Vandepol N."/>
            <person name="Liber J."/>
            <person name="Desiro A."/>
            <person name="Na H."/>
            <person name="Kennedy M."/>
            <person name="Barry K."/>
            <person name="Grigoriev I.V."/>
            <person name="Miller A.N."/>
            <person name="O'Donnell K."/>
            <person name="Stajich J.E."/>
            <person name="Bonito G."/>
        </authorList>
    </citation>
    <scope>NUCLEOTIDE SEQUENCE</scope>
    <source>
        <strain evidence="1">CK1249</strain>
    </source>
</reference>
<dbReference type="EMBL" id="JAAAHY010003975">
    <property type="protein sequence ID" value="KAF9935938.1"/>
    <property type="molecule type" value="Genomic_DNA"/>
</dbReference>
<gene>
    <name evidence="1" type="ORF">BGZ70_006839</name>
</gene>
<protein>
    <submittedName>
        <fullName evidence="1">Uncharacterized protein</fullName>
    </submittedName>
</protein>
<proteinExistence type="predicted"/>
<feature type="non-terminal residue" evidence="1">
    <location>
        <position position="1"/>
    </location>
</feature>
<evidence type="ECO:0000313" key="2">
    <source>
        <dbReference type="Proteomes" id="UP000738359"/>
    </source>
</evidence>
<evidence type="ECO:0000313" key="1">
    <source>
        <dbReference type="EMBL" id="KAF9935938.1"/>
    </source>
</evidence>
<sequence>KAQELVKTHITVLIKTRTWKTANDRSREKMQRDAYDDILSRELSKKTLPNGIVDRSAAFIHGASAVITATMKKSIQPRPSGERLRLWHEILQSMLHTIWTAEWGPSRDGAIAIARPATPEPKEAFMR</sequence>
<name>A0A9P6LT23_MORAP</name>
<feature type="non-terminal residue" evidence="1">
    <location>
        <position position="127"/>
    </location>
</feature>